<dbReference type="InterPro" id="IPR003798">
    <property type="entry name" value="DNA_recombination_RmuC"/>
</dbReference>
<dbReference type="SUPFAM" id="SSF69189">
    <property type="entry name" value="Penicillin-binding protein associated domain"/>
    <property type="match status" value="1"/>
</dbReference>
<evidence type="ECO:0000256" key="13">
    <source>
        <dbReference type="PROSITE-ProRule" id="PRU00560"/>
    </source>
</evidence>
<keyword evidence="8" id="KW-0234">DNA repair</keyword>
<gene>
    <name evidence="17" type="ORF">TRIADDRAFT_62806</name>
</gene>
<dbReference type="GO" id="GO:0033202">
    <property type="term" value="C:DNA helicase complex"/>
    <property type="evidence" value="ECO:0000318"/>
    <property type="project" value="GO_Central"/>
</dbReference>
<dbReference type="PANTHER" id="PTHR11070:SF2">
    <property type="entry name" value="ATP-DEPENDENT DNA HELICASE SRS2"/>
    <property type="match status" value="1"/>
</dbReference>
<evidence type="ECO:0000256" key="8">
    <source>
        <dbReference type="ARBA" id="ARBA00023204"/>
    </source>
</evidence>
<dbReference type="GO" id="GO:0009002">
    <property type="term" value="F:serine-type D-Ala-D-Ala carboxypeptidase activity"/>
    <property type="evidence" value="ECO:0007669"/>
    <property type="project" value="InterPro"/>
</dbReference>
<dbReference type="GO" id="GO:0043138">
    <property type="term" value="F:3'-5' DNA helicase activity"/>
    <property type="evidence" value="ECO:0000318"/>
    <property type="project" value="GO_Central"/>
</dbReference>
<protein>
    <recommendedName>
        <fullName evidence="11">DNA 3'-5' helicase</fullName>
        <ecNumber evidence="11">5.6.2.4</ecNumber>
    </recommendedName>
</protein>
<evidence type="ECO:0000256" key="7">
    <source>
        <dbReference type="ARBA" id="ARBA00023125"/>
    </source>
</evidence>
<evidence type="ECO:0000256" key="3">
    <source>
        <dbReference type="ARBA" id="ARBA00022763"/>
    </source>
</evidence>
<dbReference type="Gene3D" id="1.10.486.10">
    <property type="entry name" value="PCRA, domain 4"/>
    <property type="match status" value="1"/>
</dbReference>
<dbReference type="GO" id="GO:0005829">
    <property type="term" value="C:cytosol"/>
    <property type="evidence" value="ECO:0000318"/>
    <property type="project" value="GO_Central"/>
</dbReference>
<name>B3SEY0_TRIAD</name>
<evidence type="ECO:0000256" key="14">
    <source>
        <dbReference type="SAM" id="Coils"/>
    </source>
</evidence>
<evidence type="ECO:0000313" key="17">
    <source>
        <dbReference type="EMBL" id="EDV18715.1"/>
    </source>
</evidence>
<keyword evidence="7" id="KW-0238">DNA-binding</keyword>
<dbReference type="AlphaFoldDB" id="B3SEY0"/>
<dbReference type="KEGG" id="tad:TRIADDRAFT_62806"/>
<comment type="catalytic activity">
    <reaction evidence="12">
        <text>ATP + H2O = ADP + phosphate + H(+)</text>
        <dbReference type="Rhea" id="RHEA:13065"/>
        <dbReference type="ChEBI" id="CHEBI:15377"/>
        <dbReference type="ChEBI" id="CHEBI:15378"/>
        <dbReference type="ChEBI" id="CHEBI:30616"/>
        <dbReference type="ChEBI" id="CHEBI:43474"/>
        <dbReference type="ChEBI" id="CHEBI:456216"/>
        <dbReference type="EC" id="5.6.2.4"/>
    </reaction>
</comment>
<dbReference type="GO" id="GO:0003677">
    <property type="term" value="F:DNA binding"/>
    <property type="evidence" value="ECO:0007669"/>
    <property type="project" value="UniProtKB-KW"/>
</dbReference>
<evidence type="ECO:0000256" key="9">
    <source>
        <dbReference type="ARBA" id="ARBA00023235"/>
    </source>
</evidence>
<keyword evidence="3" id="KW-0227">DNA damage</keyword>
<feature type="non-terminal residue" evidence="17">
    <location>
        <position position="1"/>
    </location>
</feature>
<dbReference type="eggNOG" id="KOG2108">
    <property type="taxonomic scope" value="Eukaryota"/>
</dbReference>
<dbReference type="PANTHER" id="PTHR11070">
    <property type="entry name" value="UVRD / RECB / PCRA DNA HELICASE FAMILY MEMBER"/>
    <property type="match status" value="1"/>
</dbReference>
<dbReference type="STRING" id="10228.B3SEY0"/>
<dbReference type="InterPro" id="IPR014016">
    <property type="entry name" value="UvrD-like_ATP-bd"/>
</dbReference>
<dbReference type="CDD" id="cd17932">
    <property type="entry name" value="DEXQc_UvrD"/>
    <property type="match status" value="1"/>
</dbReference>
<dbReference type="HOGENOM" id="CLU_331940_0_0_1"/>
<dbReference type="Proteomes" id="UP000009022">
    <property type="component" value="Unassembled WGS sequence"/>
</dbReference>
<dbReference type="InterPro" id="IPR027417">
    <property type="entry name" value="P-loop_NTPase"/>
</dbReference>
<evidence type="ECO:0000256" key="4">
    <source>
        <dbReference type="ARBA" id="ARBA00022801"/>
    </source>
</evidence>
<evidence type="ECO:0000259" key="16">
    <source>
        <dbReference type="PROSITE" id="PS51217"/>
    </source>
</evidence>
<dbReference type="InterPro" id="IPR015956">
    <property type="entry name" value="Peniciliin-bd_prot_C_sf"/>
</dbReference>
<dbReference type="InterPro" id="IPR012907">
    <property type="entry name" value="Peptidase_S11_C"/>
</dbReference>
<dbReference type="PROSITE" id="PS51198">
    <property type="entry name" value="UVRD_HELICASE_ATP_BIND"/>
    <property type="match status" value="1"/>
</dbReference>
<feature type="non-terminal residue" evidence="17">
    <location>
        <position position="863"/>
    </location>
</feature>
<dbReference type="InParanoid" id="B3SEY0"/>
<keyword evidence="9" id="KW-0413">Isomerase</keyword>
<proteinExistence type="inferred from homology"/>
<dbReference type="Pfam" id="PF00580">
    <property type="entry name" value="UvrD-helicase"/>
    <property type="match status" value="1"/>
</dbReference>
<dbReference type="OrthoDB" id="6729494at2759"/>
<dbReference type="InterPro" id="IPR000212">
    <property type="entry name" value="DNA_helicase_UvrD/REP"/>
</dbReference>
<keyword evidence="14" id="KW-0175">Coiled coil</keyword>
<dbReference type="InterPro" id="IPR037167">
    <property type="entry name" value="Peptidase_S11_C_sf"/>
</dbReference>
<evidence type="ECO:0000256" key="10">
    <source>
        <dbReference type="ARBA" id="ARBA00034617"/>
    </source>
</evidence>
<dbReference type="EMBL" id="DS985711">
    <property type="protein sequence ID" value="EDV18715.1"/>
    <property type="molecule type" value="Genomic_DNA"/>
</dbReference>
<comment type="catalytic activity">
    <reaction evidence="10">
        <text>Couples ATP hydrolysis with the unwinding of duplex DNA by translocating in the 3'-5' direction.</text>
        <dbReference type="EC" id="5.6.2.4"/>
    </reaction>
</comment>
<keyword evidence="2 13" id="KW-0547">Nucleotide-binding</keyword>
<dbReference type="PROSITE" id="PS51217">
    <property type="entry name" value="UVRD_HELICASE_CTER"/>
    <property type="match status" value="1"/>
</dbReference>
<dbReference type="Gene3D" id="2.60.410.10">
    <property type="entry name" value="D-Ala-D-Ala carboxypeptidase, C-terminal domain"/>
    <property type="match status" value="1"/>
</dbReference>
<sequence>HKQVIEAKVIYGNLNAIPLNVKDEIIITVPKNYDKMKDLLFLTEFQEPIKAPIKQGQVIGKLNIMDSKNNVLIKEVELVASIDVSEAGFFKRSIQAKTVRLYAKALVQIAELNENKIENMRRSMEEKVNNMQQNNQKKLDEIRSAVEEKLQSTLEKRLGESFKLVSNQLEMVYKGLGEMQNLATGVGDLKKVLTNVKTKGTWGEVQLGNILRQILSEEQFVENSKIDPLNNNRVEYALKLPNKDDENSNTLLPIDAKLPLIEYHKLIEFYENADKDNIEKQLKILENAVKKEAKSINEKYIKPPHSTDFAVLFLPVEGLYAEIIRIPGLIDKLQRDYRVVITSPTTLIALLNSIQMGFKTLAIEKRSNEVWKLLDTVKHEFSNFVGILSKTKVKLDQASKAIGDAEYKAGAGTGKTKVLTSRVIHLINKGFAFPSQILAVTFTIGNEMKQEFEKFLNNISGSMNIGTFHSMAAKILRRHAELIGYNTDFTIINQDDQIRLIKQLIKDFGLDDKNTSAKVLLYYINRFKDRAIMPKNLSSQEVEHYANGKLNEIYCEYQNRLENFNAMDFGDLLLNNIRLFNENLDICEYYQNKFKYILVDEYQDTNIAQYLWVRTLSQKHNNICCVGDDDQSIYAWRGAEITNILRFDKDYPDAKVIRLEKNYRSTQHILSLASNLISNNKNRHSKVLWTDQKDGNKVKIINYYDDKEEARAIADEIDMVERLKKTKLSDIAILVRAGYQTRNFEESLNFLGIPYRIVGSTKFYDRLEIKDCIGYIRLLVNKEDNLAFERVVNTPKRGIGNSTIMNILNTAKNSNLSMFEVSKIMINEKKIKGKAADSLNNFINIIEESNKKINNENNSDIVK</sequence>
<evidence type="ECO:0000313" key="18">
    <source>
        <dbReference type="Proteomes" id="UP000009022"/>
    </source>
</evidence>
<reference evidence="17 18" key="1">
    <citation type="journal article" date="2008" name="Nature">
        <title>The Trichoplax genome and the nature of placozoans.</title>
        <authorList>
            <person name="Srivastava M."/>
            <person name="Begovic E."/>
            <person name="Chapman J."/>
            <person name="Putnam N.H."/>
            <person name="Hellsten U."/>
            <person name="Kawashima T."/>
            <person name="Kuo A."/>
            <person name="Mitros T."/>
            <person name="Salamov A."/>
            <person name="Carpenter M.L."/>
            <person name="Signorovitch A.Y."/>
            <person name="Moreno M.A."/>
            <person name="Kamm K."/>
            <person name="Grimwood J."/>
            <person name="Schmutz J."/>
            <person name="Shapiro H."/>
            <person name="Grigoriev I.V."/>
            <person name="Buss L.W."/>
            <person name="Schierwater B."/>
            <person name="Dellaporta S.L."/>
            <person name="Rokhsar D.S."/>
        </authorList>
    </citation>
    <scope>NUCLEOTIDE SEQUENCE [LARGE SCALE GENOMIC DNA]</scope>
    <source>
        <strain evidence="17 18">Grell-BS-1999</strain>
    </source>
</reference>
<organism evidence="17 18">
    <name type="scientific">Trichoplax adhaerens</name>
    <name type="common">Trichoplax reptans</name>
    <dbReference type="NCBI Taxonomy" id="10228"/>
    <lineage>
        <taxon>Eukaryota</taxon>
        <taxon>Metazoa</taxon>
        <taxon>Placozoa</taxon>
        <taxon>Uniplacotomia</taxon>
        <taxon>Trichoplacea</taxon>
        <taxon>Trichoplacidae</taxon>
        <taxon>Trichoplax</taxon>
    </lineage>
</organism>
<dbReference type="FunFam" id="3.40.50.300:FF:001201">
    <property type="entry name" value="ATP-dependent DNA helicase UvrD2"/>
    <property type="match status" value="1"/>
</dbReference>
<dbReference type="InterPro" id="IPR014017">
    <property type="entry name" value="DNA_helicase_UvrD-like_C"/>
</dbReference>
<dbReference type="EC" id="5.6.2.4" evidence="11"/>
<keyword evidence="6 13" id="KW-0067">ATP-binding</keyword>
<feature type="domain" description="UvrD-like helicase C-terminal" evidence="16">
    <location>
        <begin position="667"/>
        <end position="863"/>
    </location>
</feature>
<dbReference type="InterPro" id="IPR013986">
    <property type="entry name" value="DExx_box_DNA_helicase_dom_sf"/>
</dbReference>
<keyword evidence="4 13" id="KW-0378">Hydrolase</keyword>
<dbReference type="GO" id="GO:0005524">
    <property type="term" value="F:ATP binding"/>
    <property type="evidence" value="ECO:0007669"/>
    <property type="project" value="UniProtKB-UniRule"/>
</dbReference>
<dbReference type="Gene3D" id="3.40.50.300">
    <property type="entry name" value="P-loop containing nucleotide triphosphate hydrolases"/>
    <property type="match status" value="2"/>
</dbReference>
<dbReference type="PhylomeDB" id="B3SEY0"/>
<comment type="similarity">
    <text evidence="1">Belongs to the helicase family. UvrD subfamily.</text>
</comment>
<dbReference type="Gene3D" id="1.10.10.160">
    <property type="match status" value="1"/>
</dbReference>
<feature type="domain" description="UvrD-like helicase ATP-binding" evidence="15">
    <location>
        <begin position="388"/>
        <end position="666"/>
    </location>
</feature>
<evidence type="ECO:0000256" key="2">
    <source>
        <dbReference type="ARBA" id="ARBA00022741"/>
    </source>
</evidence>
<dbReference type="GO" id="GO:0000725">
    <property type="term" value="P:recombinational repair"/>
    <property type="evidence" value="ECO:0000318"/>
    <property type="project" value="GO_Central"/>
</dbReference>
<evidence type="ECO:0000256" key="12">
    <source>
        <dbReference type="ARBA" id="ARBA00048988"/>
    </source>
</evidence>
<evidence type="ECO:0000256" key="1">
    <source>
        <dbReference type="ARBA" id="ARBA00009922"/>
    </source>
</evidence>
<dbReference type="SMART" id="SM00936">
    <property type="entry name" value="PBP5_C"/>
    <property type="match status" value="1"/>
</dbReference>
<dbReference type="Pfam" id="PF02646">
    <property type="entry name" value="RmuC"/>
    <property type="match status" value="1"/>
</dbReference>
<evidence type="ECO:0000259" key="15">
    <source>
        <dbReference type="PROSITE" id="PS51198"/>
    </source>
</evidence>
<feature type="coiled-coil region" evidence="14">
    <location>
        <begin position="107"/>
        <end position="148"/>
    </location>
</feature>
<dbReference type="Pfam" id="PF13361">
    <property type="entry name" value="UvrD_C"/>
    <property type="match status" value="1"/>
</dbReference>
<accession>B3SEY0</accession>
<keyword evidence="18" id="KW-1185">Reference proteome</keyword>
<dbReference type="GO" id="GO:0006508">
    <property type="term" value="P:proteolysis"/>
    <property type="evidence" value="ECO:0007669"/>
    <property type="project" value="InterPro"/>
</dbReference>
<dbReference type="Pfam" id="PF07943">
    <property type="entry name" value="PBP5_C"/>
    <property type="match status" value="1"/>
</dbReference>
<keyword evidence="5 13" id="KW-0347">Helicase</keyword>
<evidence type="ECO:0000256" key="5">
    <source>
        <dbReference type="ARBA" id="ARBA00022806"/>
    </source>
</evidence>
<feature type="binding site" evidence="13">
    <location>
        <begin position="409"/>
        <end position="416"/>
    </location>
    <ligand>
        <name>ATP</name>
        <dbReference type="ChEBI" id="CHEBI:30616"/>
    </ligand>
</feature>
<evidence type="ECO:0000256" key="6">
    <source>
        <dbReference type="ARBA" id="ARBA00022840"/>
    </source>
</evidence>
<dbReference type="SUPFAM" id="SSF52540">
    <property type="entry name" value="P-loop containing nucleoside triphosphate hydrolases"/>
    <property type="match status" value="1"/>
</dbReference>
<evidence type="ECO:0000256" key="11">
    <source>
        <dbReference type="ARBA" id="ARBA00034808"/>
    </source>
</evidence>